<reference evidence="1 2" key="1">
    <citation type="submission" date="2024-03" db="EMBL/GenBank/DDBJ databases">
        <authorList>
            <person name="Martinez-Hernandez J."/>
        </authorList>
    </citation>
    <scope>NUCLEOTIDE SEQUENCE [LARGE SCALE GENOMIC DNA]</scope>
</reference>
<dbReference type="Proteomes" id="UP001497480">
    <property type="component" value="Unassembled WGS sequence"/>
</dbReference>
<keyword evidence="2" id="KW-1185">Reference proteome</keyword>
<gene>
    <name evidence="1" type="ORF">LLUT_LOCUS20609</name>
</gene>
<accession>A0AAV1XCT6</accession>
<dbReference type="AlphaFoldDB" id="A0AAV1XCT6"/>
<comment type="caution">
    <text evidence="1">The sequence shown here is derived from an EMBL/GenBank/DDBJ whole genome shotgun (WGS) entry which is preliminary data.</text>
</comment>
<protein>
    <submittedName>
        <fullName evidence="1">Uncharacterized protein</fullName>
    </submittedName>
</protein>
<evidence type="ECO:0000313" key="2">
    <source>
        <dbReference type="Proteomes" id="UP001497480"/>
    </source>
</evidence>
<name>A0AAV1XCT6_LUPLU</name>
<evidence type="ECO:0000313" key="1">
    <source>
        <dbReference type="EMBL" id="CAL0319549.1"/>
    </source>
</evidence>
<organism evidence="1 2">
    <name type="scientific">Lupinus luteus</name>
    <name type="common">European yellow lupine</name>
    <dbReference type="NCBI Taxonomy" id="3873"/>
    <lineage>
        <taxon>Eukaryota</taxon>
        <taxon>Viridiplantae</taxon>
        <taxon>Streptophyta</taxon>
        <taxon>Embryophyta</taxon>
        <taxon>Tracheophyta</taxon>
        <taxon>Spermatophyta</taxon>
        <taxon>Magnoliopsida</taxon>
        <taxon>eudicotyledons</taxon>
        <taxon>Gunneridae</taxon>
        <taxon>Pentapetalae</taxon>
        <taxon>rosids</taxon>
        <taxon>fabids</taxon>
        <taxon>Fabales</taxon>
        <taxon>Fabaceae</taxon>
        <taxon>Papilionoideae</taxon>
        <taxon>50 kb inversion clade</taxon>
        <taxon>genistoids sensu lato</taxon>
        <taxon>core genistoids</taxon>
        <taxon>Genisteae</taxon>
        <taxon>Lupinus</taxon>
    </lineage>
</organism>
<sequence>MLVRQIRYYAVHNIIKQYDLWATFAELAQASHLFGLKIYEMMGHIDFISPQYYILFL</sequence>
<dbReference type="EMBL" id="CAXHTB010000014">
    <property type="protein sequence ID" value="CAL0319549.1"/>
    <property type="molecule type" value="Genomic_DNA"/>
</dbReference>
<proteinExistence type="predicted"/>